<gene>
    <name evidence="5" type="ordered locus">Sulac_3208</name>
</gene>
<evidence type="ECO:0000256" key="3">
    <source>
        <dbReference type="PROSITE-ProRule" id="PRU00464"/>
    </source>
</evidence>
<proteinExistence type="predicted"/>
<reference evidence="6" key="1">
    <citation type="submission" date="2011-12" db="EMBL/GenBank/DDBJ databases">
        <title>The complete genome of chromosome of Sulfobacillus acidophilus DSM 10332.</title>
        <authorList>
            <person name="Lucas S."/>
            <person name="Han J."/>
            <person name="Lapidus A."/>
            <person name="Bruce D."/>
            <person name="Goodwin L."/>
            <person name="Pitluck S."/>
            <person name="Peters L."/>
            <person name="Kyrpides N."/>
            <person name="Mavromatis K."/>
            <person name="Ivanova N."/>
            <person name="Mikhailova N."/>
            <person name="Chertkov O."/>
            <person name="Saunders E."/>
            <person name="Detter J.C."/>
            <person name="Tapia R."/>
            <person name="Han C."/>
            <person name="Land M."/>
            <person name="Hauser L."/>
            <person name="Markowitz V."/>
            <person name="Cheng J.-F."/>
            <person name="Hugenholtz P."/>
            <person name="Woyke T."/>
            <person name="Wu D."/>
            <person name="Pukall R."/>
            <person name="Gehrich-Schroeter G."/>
            <person name="Schneider S."/>
            <person name="Klenk H.-P."/>
            <person name="Eisen J.A."/>
        </authorList>
    </citation>
    <scope>NUCLEOTIDE SEQUENCE [LARGE SCALE GENOMIC DNA]</scope>
    <source>
        <strain evidence="6">ATCC 700253 / DSM 10332 / NAL</strain>
    </source>
</reference>
<dbReference type="InterPro" id="IPR036265">
    <property type="entry name" value="HIT-like_sf"/>
</dbReference>
<dbReference type="STRING" id="679936.Sulac_3208"/>
<dbReference type="AlphaFoldDB" id="G8TSG2"/>
<dbReference type="PANTHER" id="PTHR46648:SF1">
    <property type="entry name" value="ADENOSINE 5'-MONOPHOSPHORAMIDASE HNT1"/>
    <property type="match status" value="1"/>
</dbReference>
<dbReference type="Gene3D" id="3.30.428.10">
    <property type="entry name" value="HIT-like"/>
    <property type="match status" value="1"/>
</dbReference>
<dbReference type="EMBL" id="CP003179">
    <property type="protein sequence ID" value="AEW06654.1"/>
    <property type="molecule type" value="Genomic_DNA"/>
</dbReference>
<dbReference type="HOGENOM" id="CLU_056776_3_1_9"/>
<evidence type="ECO:0000256" key="1">
    <source>
        <dbReference type="PIRSR" id="PIRSR601310-1"/>
    </source>
</evidence>
<dbReference type="PATRIC" id="fig|679936.5.peg.3317"/>
<feature type="active site" description="Tele-AMP-histidine intermediate" evidence="1">
    <location>
        <position position="93"/>
    </location>
</feature>
<dbReference type="Pfam" id="PF01230">
    <property type="entry name" value="HIT"/>
    <property type="match status" value="1"/>
</dbReference>
<dbReference type="PANTHER" id="PTHR46648">
    <property type="entry name" value="HIT FAMILY PROTEIN 1"/>
    <property type="match status" value="1"/>
</dbReference>
<organism evidence="5 6">
    <name type="scientific">Sulfobacillus acidophilus (strain ATCC 700253 / DSM 10332 / NAL)</name>
    <dbReference type="NCBI Taxonomy" id="679936"/>
    <lineage>
        <taxon>Bacteria</taxon>
        <taxon>Bacillati</taxon>
        <taxon>Bacillota</taxon>
        <taxon>Clostridia</taxon>
        <taxon>Eubacteriales</taxon>
        <taxon>Clostridiales Family XVII. Incertae Sedis</taxon>
        <taxon>Sulfobacillus</taxon>
    </lineage>
</organism>
<dbReference type="Proteomes" id="UP000005439">
    <property type="component" value="Chromosome"/>
</dbReference>
<name>G8TSG2_SULAD</name>
<protein>
    <submittedName>
        <fullName evidence="5">Histidine triad (HIT) protein</fullName>
    </submittedName>
</protein>
<evidence type="ECO:0000256" key="2">
    <source>
        <dbReference type="PIRSR" id="PIRSR601310-3"/>
    </source>
</evidence>
<dbReference type="PROSITE" id="PS51084">
    <property type="entry name" value="HIT_2"/>
    <property type="match status" value="1"/>
</dbReference>
<evidence type="ECO:0000259" key="4">
    <source>
        <dbReference type="PROSITE" id="PS51084"/>
    </source>
</evidence>
<feature type="short sequence motif" description="Histidine triad motif" evidence="2 3">
    <location>
        <begin position="91"/>
        <end position="95"/>
    </location>
</feature>
<sequence>MPSIFTQIVEGRIPSHRIRENDRFLAFLDIRPVNPGHTLVIPKVEVDHFFALSDDLLAEILVFARPISEAIQRVTGAARIGAVVAGFDVPHAHLHLIPVNSMAELTFERARPASQEDLAAMARKIREALPA</sequence>
<dbReference type="SUPFAM" id="SSF54197">
    <property type="entry name" value="HIT-like"/>
    <property type="match status" value="1"/>
</dbReference>
<evidence type="ECO:0000313" key="5">
    <source>
        <dbReference type="EMBL" id="AEW06654.1"/>
    </source>
</evidence>
<keyword evidence="6" id="KW-1185">Reference proteome</keyword>
<dbReference type="GO" id="GO:0009117">
    <property type="term" value="P:nucleotide metabolic process"/>
    <property type="evidence" value="ECO:0007669"/>
    <property type="project" value="TreeGrafter"/>
</dbReference>
<accession>G8TSG2</accession>
<dbReference type="PRINTS" id="PR00332">
    <property type="entry name" value="HISTRIAD"/>
</dbReference>
<reference evidence="5 6" key="2">
    <citation type="journal article" date="2012" name="Stand. Genomic Sci.">
        <title>Complete genome sequence of the moderately thermophilic mineral-sulfide-oxidizing firmicute Sulfobacillus acidophilus type strain (NAL(T)).</title>
        <authorList>
            <person name="Anderson I."/>
            <person name="Chertkov O."/>
            <person name="Chen A."/>
            <person name="Saunders E."/>
            <person name="Lapidus A."/>
            <person name="Nolan M."/>
            <person name="Lucas S."/>
            <person name="Hammon N."/>
            <person name="Deshpande S."/>
            <person name="Cheng J.F."/>
            <person name="Han C."/>
            <person name="Tapia R."/>
            <person name="Goodwin L.A."/>
            <person name="Pitluck S."/>
            <person name="Liolios K."/>
            <person name="Pagani I."/>
            <person name="Ivanova N."/>
            <person name="Mikhailova N."/>
            <person name="Pati A."/>
            <person name="Palaniappan K."/>
            <person name="Land M."/>
            <person name="Pan C."/>
            <person name="Rohde M."/>
            <person name="Pukall R."/>
            <person name="Goker M."/>
            <person name="Detter J.C."/>
            <person name="Woyke T."/>
            <person name="Bristow J."/>
            <person name="Eisen J.A."/>
            <person name="Markowitz V."/>
            <person name="Hugenholtz P."/>
            <person name="Kyrpides N.C."/>
            <person name="Klenk H.P."/>
            <person name="Mavromatis K."/>
        </authorList>
    </citation>
    <scope>NUCLEOTIDE SEQUENCE [LARGE SCALE GENOMIC DNA]</scope>
    <source>
        <strain evidence="6">ATCC 700253 / DSM 10332 / NAL</strain>
    </source>
</reference>
<dbReference type="GO" id="GO:0003824">
    <property type="term" value="F:catalytic activity"/>
    <property type="evidence" value="ECO:0007669"/>
    <property type="project" value="InterPro"/>
</dbReference>
<feature type="domain" description="HIT" evidence="4">
    <location>
        <begin position="4"/>
        <end position="107"/>
    </location>
</feature>
<dbReference type="InterPro" id="IPR001310">
    <property type="entry name" value="Histidine_triad_HIT"/>
</dbReference>
<dbReference type="KEGG" id="sap:Sulac_3208"/>
<dbReference type="InterPro" id="IPR011146">
    <property type="entry name" value="HIT-like"/>
</dbReference>
<evidence type="ECO:0000313" key="6">
    <source>
        <dbReference type="Proteomes" id="UP000005439"/>
    </source>
</evidence>